<keyword evidence="2" id="KW-0853">WD repeat</keyword>
<dbReference type="InterPro" id="IPR013087">
    <property type="entry name" value="Znf_C2H2_type"/>
</dbReference>
<dbReference type="GO" id="GO:0003676">
    <property type="term" value="F:nucleic acid binding"/>
    <property type="evidence" value="ECO:0007669"/>
    <property type="project" value="InterPro"/>
</dbReference>
<evidence type="ECO:0000256" key="5">
    <source>
        <dbReference type="ARBA" id="ARBA00023273"/>
    </source>
</evidence>
<name>A0A9P1FW89_9DINO</name>
<dbReference type="PANTHER" id="PTHR15722">
    <property type="entry name" value="IFT140/172-RELATED"/>
    <property type="match status" value="1"/>
</dbReference>
<protein>
    <submittedName>
        <fullName evidence="12">Intraflagellar transport protein 172 homolog</fullName>
    </submittedName>
</protein>
<keyword evidence="13" id="KW-1185">Reference proteome</keyword>
<dbReference type="GO" id="GO:0008270">
    <property type="term" value="F:zinc ion binding"/>
    <property type="evidence" value="ECO:0007669"/>
    <property type="project" value="UniProtKB-KW"/>
</dbReference>
<feature type="compositionally biased region" description="Acidic residues" evidence="7">
    <location>
        <begin position="123"/>
        <end position="139"/>
    </location>
</feature>
<feature type="compositionally biased region" description="Polar residues" evidence="7">
    <location>
        <begin position="216"/>
        <end position="232"/>
    </location>
</feature>
<dbReference type="InterPro" id="IPR036397">
    <property type="entry name" value="RNaseH_sf"/>
</dbReference>
<feature type="region of interest" description="Disordered" evidence="7">
    <location>
        <begin position="176"/>
        <end position="263"/>
    </location>
</feature>
<dbReference type="Gene3D" id="3.30.160.60">
    <property type="entry name" value="Classic Zinc Finger"/>
    <property type="match status" value="1"/>
</dbReference>
<dbReference type="EMBL" id="CAMXCT010001480">
    <property type="protein sequence ID" value="CAI3990456.1"/>
    <property type="molecule type" value="Genomic_DNA"/>
</dbReference>
<dbReference type="PROSITE" id="PS00028">
    <property type="entry name" value="ZINC_FINGER_C2H2_1"/>
    <property type="match status" value="2"/>
</dbReference>
<reference evidence="11" key="2">
    <citation type="submission" date="2024-04" db="EMBL/GenBank/DDBJ databases">
        <authorList>
            <person name="Chen Y."/>
            <person name="Shah S."/>
            <person name="Dougan E. K."/>
            <person name="Thang M."/>
            <person name="Chan C."/>
        </authorList>
    </citation>
    <scope>NUCLEOTIDE SEQUENCE [LARGE SCALE GENOMIC DNA]</scope>
</reference>
<dbReference type="Gene3D" id="3.60.10.10">
    <property type="entry name" value="Endonuclease/exonuclease/phosphatase"/>
    <property type="match status" value="1"/>
</dbReference>
<accession>A0A9P1FW89</accession>
<feature type="domain" description="C2H2-type" evidence="8">
    <location>
        <begin position="2605"/>
        <end position="2628"/>
    </location>
</feature>
<proteinExistence type="predicted"/>
<dbReference type="OrthoDB" id="1095242at2759"/>
<keyword evidence="5" id="KW-0966">Cell projection</keyword>
<dbReference type="SUPFAM" id="SSF53098">
    <property type="entry name" value="Ribonuclease H-like"/>
    <property type="match status" value="1"/>
</dbReference>
<feature type="region of interest" description="Disordered" evidence="7">
    <location>
        <begin position="114"/>
        <end position="139"/>
    </location>
</feature>
<feature type="domain" description="C2H2-type" evidence="8">
    <location>
        <begin position="2569"/>
        <end position="2597"/>
    </location>
</feature>
<dbReference type="PROSITE" id="PS50157">
    <property type="entry name" value="ZINC_FINGER_C2H2_2"/>
    <property type="match status" value="2"/>
</dbReference>
<evidence type="ECO:0000313" key="13">
    <source>
        <dbReference type="Proteomes" id="UP001152797"/>
    </source>
</evidence>
<evidence type="ECO:0000259" key="8">
    <source>
        <dbReference type="PROSITE" id="PS50157"/>
    </source>
</evidence>
<dbReference type="GO" id="GO:0036064">
    <property type="term" value="C:ciliary basal body"/>
    <property type="evidence" value="ECO:0007669"/>
    <property type="project" value="TreeGrafter"/>
</dbReference>
<dbReference type="GO" id="GO:0030992">
    <property type="term" value="C:intraciliary transport particle B"/>
    <property type="evidence" value="ECO:0007669"/>
    <property type="project" value="TreeGrafter"/>
</dbReference>
<dbReference type="SUPFAM" id="SSF56219">
    <property type="entry name" value="DNase I-like"/>
    <property type="match status" value="1"/>
</dbReference>
<comment type="subcellular location">
    <subcellularLocation>
        <location evidence="1">Cell projection</location>
        <location evidence="1">Cilium</location>
    </subcellularLocation>
</comment>
<keyword evidence="3" id="KW-0677">Repeat</keyword>
<dbReference type="Gene3D" id="3.30.420.10">
    <property type="entry name" value="Ribonuclease H-like superfamily/Ribonuclease H"/>
    <property type="match status" value="1"/>
</dbReference>
<evidence type="ECO:0000313" key="11">
    <source>
        <dbReference type="EMBL" id="CAL1143831.1"/>
    </source>
</evidence>
<gene>
    <name evidence="10" type="ORF">C1SCF055_LOCUS17442</name>
</gene>
<reference evidence="10" key="1">
    <citation type="submission" date="2022-10" db="EMBL/GenBank/DDBJ databases">
        <authorList>
            <person name="Chen Y."/>
            <person name="Dougan E. K."/>
            <person name="Chan C."/>
            <person name="Rhodes N."/>
            <person name="Thang M."/>
        </authorList>
    </citation>
    <scope>NUCLEOTIDE SEQUENCE</scope>
</reference>
<comment type="caution">
    <text evidence="10">The sequence shown here is derived from an EMBL/GenBank/DDBJ whole genome shotgun (WGS) entry which is preliminary data.</text>
</comment>
<evidence type="ECO:0000313" key="12">
    <source>
        <dbReference type="EMBL" id="CAL4777768.1"/>
    </source>
</evidence>
<evidence type="ECO:0000256" key="4">
    <source>
        <dbReference type="ARBA" id="ARBA00023069"/>
    </source>
</evidence>
<evidence type="ECO:0000259" key="9">
    <source>
        <dbReference type="PROSITE" id="PS50879"/>
    </source>
</evidence>
<dbReference type="EMBL" id="CAMXCT030001480">
    <property type="protein sequence ID" value="CAL4777768.1"/>
    <property type="molecule type" value="Genomic_DNA"/>
</dbReference>
<dbReference type="InterPro" id="IPR002156">
    <property type="entry name" value="RNaseH_domain"/>
</dbReference>
<dbReference type="GO" id="GO:0004523">
    <property type="term" value="F:RNA-DNA hybrid ribonuclease activity"/>
    <property type="evidence" value="ECO:0007669"/>
    <property type="project" value="InterPro"/>
</dbReference>
<keyword evidence="4" id="KW-0969">Cilium</keyword>
<evidence type="ECO:0000256" key="1">
    <source>
        <dbReference type="ARBA" id="ARBA00004138"/>
    </source>
</evidence>
<dbReference type="InterPro" id="IPR036691">
    <property type="entry name" value="Endo/exonu/phosph_ase_sf"/>
</dbReference>
<evidence type="ECO:0000256" key="7">
    <source>
        <dbReference type="SAM" id="MobiDB-lite"/>
    </source>
</evidence>
<dbReference type="EMBL" id="CAMXCT020001480">
    <property type="protein sequence ID" value="CAL1143831.1"/>
    <property type="molecule type" value="Genomic_DNA"/>
</dbReference>
<dbReference type="GO" id="GO:0042073">
    <property type="term" value="P:intraciliary transport"/>
    <property type="evidence" value="ECO:0007669"/>
    <property type="project" value="TreeGrafter"/>
</dbReference>
<organism evidence="10">
    <name type="scientific">Cladocopium goreaui</name>
    <dbReference type="NCBI Taxonomy" id="2562237"/>
    <lineage>
        <taxon>Eukaryota</taxon>
        <taxon>Sar</taxon>
        <taxon>Alveolata</taxon>
        <taxon>Dinophyceae</taxon>
        <taxon>Suessiales</taxon>
        <taxon>Symbiodiniaceae</taxon>
        <taxon>Cladocopium</taxon>
    </lineage>
</organism>
<evidence type="ECO:0000313" key="10">
    <source>
        <dbReference type="EMBL" id="CAI3990456.1"/>
    </source>
</evidence>
<evidence type="ECO:0000256" key="6">
    <source>
        <dbReference type="PROSITE-ProRule" id="PRU00042"/>
    </source>
</evidence>
<dbReference type="InterPro" id="IPR012337">
    <property type="entry name" value="RNaseH-like_sf"/>
</dbReference>
<dbReference type="GO" id="GO:0005930">
    <property type="term" value="C:axoneme"/>
    <property type="evidence" value="ECO:0007669"/>
    <property type="project" value="TreeGrafter"/>
</dbReference>
<keyword evidence="6" id="KW-0479">Metal-binding</keyword>
<keyword evidence="6" id="KW-0862">Zinc</keyword>
<keyword evidence="6" id="KW-0863">Zinc-finger</keyword>
<feature type="domain" description="RNase H type-1" evidence="9">
    <location>
        <begin position="1220"/>
        <end position="1368"/>
    </location>
</feature>
<evidence type="ECO:0000256" key="3">
    <source>
        <dbReference type="ARBA" id="ARBA00022737"/>
    </source>
</evidence>
<evidence type="ECO:0000256" key="2">
    <source>
        <dbReference type="ARBA" id="ARBA00022574"/>
    </source>
</evidence>
<sequence>MDRLMLVDIVYHHHPDSNGVTHRPTLVREVQRVGHQILHQQILLAAAVHHYCILVTTQCAVTFDGVLWPEDEHSPRPVHHGSYAQVIVPPPPTHDLPTQMAVEVVHQTVEHEDTQTALFDPANADDDTENAIDTDDADSDDIQLTQVAAKYRNVATFQTRLPADADHLPQRKLKWKHDPLAQIVDDPPPQTGPRPDESSEPCTSTTSKPSLPTPPQQRKVTANPSRTSTFRLTNHAEAIGAMPTDDDRPTHAPQHTGDPVVEPRTARCPKQLTITSFFRAPQGQKVQSEAKKQTTIGQFFKVKPNREEPEHRRCLDVLPSAPDLPKLDSMVVPMHSPVTHTPAVQARTGYHHEAEPPTFEARVPAQPANPAVPPPRPIWHMELNIIFLEEAITHRREVGPELPVEVWYVHHADMPICRHPRLIRLDDIRDLWYADLCNAWFDQLRRHQPVRVHIVKPTPPYQMRRQAVIHIILEQGMTPERAAILLTVAFHGGTRMGLMQQAESSPVDTCPERIIQDHGLQPQCDFRPCNLFSGRFRFHHHNTERVPSGISLLLDVGDHRLQTQAQSSTDVPMLVEPNDTTEVDEADIMDDATALMQRPRYKAFPRPTTGTGQGIPPAPTSSSWFTISQPIAPTGTSQHQPVQWTTIQVRNLADFHTMLQWLSNRAQQDRCQPDPGQAKIATWYLQPQVMPRSDHYRDVLLSANPSLWPSEVLQRWADFLQPSQPVDLYVVQPDPPGGMPDVFAHVIVTQNAPPDQAAALVSVTELLEDPWHPSRFALFLHSPVTSDALFDHAGIPPDQVAATPGLSAYHGTTHIPHGSSYPVHSGFAFEVVTDSLDFEEEGSALLQIPHAWPGKEHQTPDMPNAATDRNSHAVCCEQLLEFLRQLAMAMQQITTALSSRTVVSMKHMQSEPHPEVTQPSHSSLCKVPPVEADAAHCTTPRLGRQPDTLHRWQHLAAIRPKEARPMAPILTWYVDHERYPQCFAPREVFVTRHPQAWKRLILQAWNDLYLPANQVEIVIVQPNPIMMEEHLVAHVMVLQQQVPGFTTALLTTLDSATPGIHRRLATIAPAELSRATLLALAFHPQECEQAYNTCDTWVGEDALDEQAPMQLLPGSSCTAALHRHRPIPPGQPDPWNSSTPKHCPYRVTLCLQAALPAKAPPAQVSLDDDRPQLLWFANEAWKLALEAELPLTLLPLPDGLVVPEQSYWPLLQPPPLPDAADMTYTLYLDGAANGQEAGWSVIVIASSHQQEAFLGCIYGTVQLSPQHPDWLGATTADNISAELSAMVAAQNLAMRWSGNNQFCIRPDLSLSHTVATASTTCKSNQPLAKLCGALGLWLGPKATIHEVRGHQGHAWNELADAVAKWAMQQHTDPMTGQFVQLHQLATNPHDVDWVWMQTTHPAIATCFPPLSQQQVMHFTQPTTKLGILPTERQNSDHQEAGLKWGIKVCTTNVLAAEVWATHTAGTKRTGQRTVRLDQQWHQANIHVIGVQEARTPQGRYNAPHYHILASGAKCKRAPLYGCELWIHKTLPIATDPQGKPIVLGKAILTVQHADPRRLLVEAKIGQYVYAFIVLHAPSLATAAHDVPDPIEAATQWWDETAALYAKYVTAGAQWVFIDANAPLDDGDGLLIGPHGAEPANHASARFESFIQLQQLMVPSTFASIHEGPTTTWTHSTGKKSRKDYILLSQDVAKLASKSWVEVHHDSTFAHEDHLPVVLQCAGWLPTSSTHPTIGWDDRAMLDPAQVDAFQRALRTLPLPAWDIGIDDHAALYEQQLLALGRQFFARKPRKERPITLSSQTLEAIAFKRHVLDIGRQTNSMHLEDFKVELRSIEKTVARLVRDDIQGFYNDLLKQIQASGEISNHRLVFRLLHRLGRKKGAGANGPRPLPMIQKPDGTTASSYLDQQRTWMHQFASIEAGVPRTWDELEQQHAALHPSQPCNDLEPAAFPGPWRIRMLIAKLHRDKVPGPNLVPPALLKAGGSVVAKQLSVMFTKAAAGAQEPLHWKGGILIPLWKGKLAPHLAEGYRSIFISNYTTKLYHQCFRAHLVDAWEQTLTHLQCGGRKGIGADVAHHIVQCHQSWCKEKAVPSAALFFDLKSAFYMVLRQAFTQIPSHDDAFMAAMYQVGLSPAEVHKLITNAATDDAVKGLPRHMQHILHDLLHNTYFTVQGLTEPCQTTRGTRPGDPIADVLFNLCMHLILTDFRATMEHSNDVPWLGQASPVSDLSDIPSIPPTGFIDVTFVDDCVVLIHGRSNDSVANTMKAVVQAMDKAAATRGLSINYERGKTEALWTILGKGARQMKQTLHEAGQTLQWAHEGIQYTIPLCHTYKHLGTWLQAHHKHTREILARSSAAKQQYGQLARPFFTKKCITLPVKSAIFQSLVLSKMLYNVHTWTSVTPKHMQTWTNHLKAPAGTLLKGLLMAPTRFMHSTDEMMACAGILPLMDQVHANRLRFLARLLNACPPITWALMHHTTGHHSWMAQCMDSCQWLLYHYDSKLPLSTSSLFQDWVQFVRLDPNWKGRVRKTCKLALSYHRARADHAIWQRHFDSRLATAGATLPDKNKPTPAPERWQCDLCQKVFTSTRALAMHAARGHGYRKKVRYFAIGDTCQACGQNFHTRKRLSVHYEKQHKCYDIVTACWPPFPTDLVQSLDITDKADEALLRKQGWWAAKAFQPVQQTQGPTLPPAGSADAQAMYSKMMQRRPSDELAYTQLQGTRITKLPPTDPQLWWTRADLPAFIMQSVSGRDCAGGAFTMQGLARETAMLHVRALVVVHFFSGFRRMGDIHHILDHRTMETGAQVFTISVDLCMQRVNGDLATPQASRWWRERVLAGQVVAAGGGPPCETFTVARQYEGGPRPLRDAAHPLGLPGLTLKEWAQLRISDRLLRFLLDVLVALALMGMSGFLEHPQFPTWCTRGSPASIWATEALIILKNLGCFSVVSFDQCTVGALGKKPTTLLLLRLPKVRDRLLGRGRCGRCNHPPGTHVALIGRQEDGTFHTAKAKVYPYGLNKILGEALFDAATQWQHLNIATDLPAEFTPYLEQSCHAPEIVQPVEYELDEGLISFGSCLERGQYAKAVDLLEELPLTPETEAMWRSLADASMEHFNLPVAERCYAVLGDVAKSRYLHKVNRLIQDHAEEVGGDGSSYYMAQAKMAMLAKQFQRAEAVLGSWV</sequence>
<dbReference type="Proteomes" id="UP001152797">
    <property type="component" value="Unassembled WGS sequence"/>
</dbReference>
<dbReference type="SMART" id="SM00355">
    <property type="entry name" value="ZnF_C2H2"/>
    <property type="match status" value="2"/>
</dbReference>
<dbReference type="PROSITE" id="PS50879">
    <property type="entry name" value="RNASE_H_1"/>
    <property type="match status" value="1"/>
</dbReference>
<dbReference type="PANTHER" id="PTHR15722:SF2">
    <property type="entry name" value="INTRAFLAGELLAR TRANSPORT PROTEIN 172 HOMOLOG"/>
    <property type="match status" value="1"/>
</dbReference>